<dbReference type="PANTHER" id="PTHR43632:SF1">
    <property type="entry name" value="PERMEASE COMPONENT OF TUNGSTATE ABC TRANSPORTER"/>
    <property type="match status" value="1"/>
</dbReference>
<dbReference type="InterPro" id="IPR049783">
    <property type="entry name" value="ABC_perm_TupB-like"/>
</dbReference>
<dbReference type="CDD" id="cd06261">
    <property type="entry name" value="TM_PBP2"/>
    <property type="match status" value="1"/>
</dbReference>
<dbReference type="GO" id="GO:0005886">
    <property type="term" value="C:plasma membrane"/>
    <property type="evidence" value="ECO:0007669"/>
    <property type="project" value="UniProtKB-SubCell"/>
</dbReference>
<dbReference type="SUPFAM" id="SSF161098">
    <property type="entry name" value="MetI-like"/>
    <property type="match status" value="1"/>
</dbReference>
<feature type="transmembrane region" description="Helical" evidence="5">
    <location>
        <begin position="65"/>
        <end position="85"/>
    </location>
</feature>
<dbReference type="EMBL" id="CP121694">
    <property type="protein sequence ID" value="WRO21853.1"/>
    <property type="molecule type" value="Genomic_DNA"/>
</dbReference>
<dbReference type="PANTHER" id="PTHR43632">
    <property type="entry name" value="PERMEASE COMPONENT OF TUNGSTATE ABC TRANSPORTER"/>
    <property type="match status" value="1"/>
</dbReference>
<keyword evidence="4 5" id="KW-0472">Membrane</keyword>
<dbReference type="InterPro" id="IPR000515">
    <property type="entry name" value="MetI-like"/>
</dbReference>
<proteinExistence type="inferred from homology"/>
<dbReference type="Proteomes" id="UP001329915">
    <property type="component" value="Chromosome"/>
</dbReference>
<feature type="transmembrane region" description="Helical" evidence="5">
    <location>
        <begin position="97"/>
        <end position="123"/>
    </location>
</feature>
<comment type="similarity">
    <text evidence="5">Belongs to the binding-protein-dependent transport system permease family.</text>
</comment>
<keyword evidence="2 5" id="KW-0812">Transmembrane</keyword>
<evidence type="ECO:0000256" key="2">
    <source>
        <dbReference type="ARBA" id="ARBA00022692"/>
    </source>
</evidence>
<dbReference type="KEGG" id="dbc:MFMK1_001674"/>
<evidence type="ECO:0000259" key="6">
    <source>
        <dbReference type="PROSITE" id="PS50928"/>
    </source>
</evidence>
<feature type="domain" description="ABC transmembrane type-1" evidence="6">
    <location>
        <begin position="26"/>
        <end position="222"/>
    </location>
</feature>
<dbReference type="RefSeq" id="WP_366924681.1">
    <property type="nucleotide sequence ID" value="NZ_CP121694.1"/>
</dbReference>
<evidence type="ECO:0000256" key="1">
    <source>
        <dbReference type="ARBA" id="ARBA00004141"/>
    </source>
</evidence>
<accession>A0AAU0URM4</accession>
<keyword evidence="8" id="KW-1185">Reference proteome</keyword>
<evidence type="ECO:0000313" key="8">
    <source>
        <dbReference type="Proteomes" id="UP001329915"/>
    </source>
</evidence>
<keyword evidence="3 5" id="KW-1133">Transmembrane helix</keyword>
<evidence type="ECO:0000256" key="5">
    <source>
        <dbReference type="RuleBase" id="RU363032"/>
    </source>
</evidence>
<dbReference type="InterPro" id="IPR035906">
    <property type="entry name" value="MetI-like_sf"/>
</dbReference>
<keyword evidence="5" id="KW-0813">Transport</keyword>
<dbReference type="GO" id="GO:0055085">
    <property type="term" value="P:transmembrane transport"/>
    <property type="evidence" value="ECO:0007669"/>
    <property type="project" value="InterPro"/>
</dbReference>
<name>A0AAU0URM4_9FIRM</name>
<dbReference type="NCBIfam" id="NF038017">
    <property type="entry name" value="ABC_perm1"/>
    <property type="match status" value="1"/>
</dbReference>
<organism evidence="7 8">
    <name type="scientific">Metallumcola ferriviriculae</name>
    <dbReference type="NCBI Taxonomy" id="3039180"/>
    <lineage>
        <taxon>Bacteria</taxon>
        <taxon>Bacillati</taxon>
        <taxon>Bacillota</taxon>
        <taxon>Clostridia</taxon>
        <taxon>Neomoorellales</taxon>
        <taxon>Desulfitibacteraceae</taxon>
        <taxon>Metallumcola</taxon>
    </lineage>
</organism>
<evidence type="ECO:0000256" key="4">
    <source>
        <dbReference type="ARBA" id="ARBA00023136"/>
    </source>
</evidence>
<sequence>MAEIWAGLAQALTLIMTLNKELLGIIFLSLYVSGAAVLIAAALGISIGAWIGIRDSRRLRWLEKTIYTLMGLPPVVAGLLIYLLLANHGPLGPLDLLFSPAAMIIAQTVLAVPIITGLTMVAVRDKNSEVRETAVTLGASAKMVAFTVIKEAKRPISGAVIAGFGRVIAEVGAVMMVGGNIQGHTRVMTTAIVLETRKGNFELAIGLGIVLLALAFIINSLLYTVQREGGN</sequence>
<dbReference type="AlphaFoldDB" id="A0AAU0URM4"/>
<reference evidence="7 8" key="1">
    <citation type="submission" date="2023-04" db="EMBL/GenBank/DDBJ databases">
        <authorList>
            <person name="Hsu D."/>
        </authorList>
    </citation>
    <scope>NUCLEOTIDE SEQUENCE [LARGE SCALE GENOMIC DNA]</scope>
    <source>
        <strain evidence="7 8">MK1</strain>
    </source>
</reference>
<feature type="transmembrane region" description="Helical" evidence="5">
    <location>
        <begin position="203"/>
        <end position="225"/>
    </location>
</feature>
<dbReference type="Gene3D" id="1.10.3720.10">
    <property type="entry name" value="MetI-like"/>
    <property type="match status" value="1"/>
</dbReference>
<feature type="transmembrane region" description="Helical" evidence="5">
    <location>
        <begin position="22"/>
        <end position="53"/>
    </location>
</feature>
<comment type="subcellular location">
    <subcellularLocation>
        <location evidence="5">Cell membrane</location>
        <topology evidence="5">Multi-pass membrane protein</topology>
    </subcellularLocation>
    <subcellularLocation>
        <location evidence="1">Membrane</location>
        <topology evidence="1">Multi-pass membrane protein</topology>
    </subcellularLocation>
</comment>
<evidence type="ECO:0000256" key="3">
    <source>
        <dbReference type="ARBA" id="ARBA00022989"/>
    </source>
</evidence>
<protein>
    <submittedName>
        <fullName evidence="7">ABC transporter permease</fullName>
    </submittedName>
</protein>
<gene>
    <name evidence="7" type="ORF">MFMK1_001674</name>
</gene>
<evidence type="ECO:0000313" key="7">
    <source>
        <dbReference type="EMBL" id="WRO21853.1"/>
    </source>
</evidence>
<dbReference type="PROSITE" id="PS50928">
    <property type="entry name" value="ABC_TM1"/>
    <property type="match status" value="1"/>
</dbReference>
<dbReference type="Pfam" id="PF00528">
    <property type="entry name" value="BPD_transp_1"/>
    <property type="match status" value="1"/>
</dbReference>